<reference evidence="2" key="2">
    <citation type="journal article" date="2015" name="Fish Shellfish Immunol.">
        <title>Early steps in the European eel (Anguilla anguilla)-Vibrio vulnificus interaction in the gills: Role of the RtxA13 toxin.</title>
        <authorList>
            <person name="Callol A."/>
            <person name="Pajuelo D."/>
            <person name="Ebbesson L."/>
            <person name="Teles M."/>
            <person name="MacKenzie S."/>
            <person name="Amaro C."/>
        </authorList>
    </citation>
    <scope>NUCLEOTIDE SEQUENCE</scope>
</reference>
<feature type="signal peptide" evidence="1">
    <location>
        <begin position="1"/>
        <end position="24"/>
    </location>
</feature>
<organism evidence="2">
    <name type="scientific">Anguilla anguilla</name>
    <name type="common">European freshwater eel</name>
    <name type="synonym">Muraena anguilla</name>
    <dbReference type="NCBI Taxonomy" id="7936"/>
    <lineage>
        <taxon>Eukaryota</taxon>
        <taxon>Metazoa</taxon>
        <taxon>Chordata</taxon>
        <taxon>Craniata</taxon>
        <taxon>Vertebrata</taxon>
        <taxon>Euteleostomi</taxon>
        <taxon>Actinopterygii</taxon>
        <taxon>Neopterygii</taxon>
        <taxon>Teleostei</taxon>
        <taxon>Anguilliformes</taxon>
        <taxon>Anguillidae</taxon>
        <taxon>Anguilla</taxon>
    </lineage>
</organism>
<name>A0A0E9SCL0_ANGAN</name>
<dbReference type="AlphaFoldDB" id="A0A0E9SCL0"/>
<dbReference type="EMBL" id="GBXM01069571">
    <property type="protein sequence ID" value="JAH39006.1"/>
    <property type="molecule type" value="Transcribed_RNA"/>
</dbReference>
<protein>
    <submittedName>
        <fullName evidence="2">Uncharacterized protein</fullName>
    </submittedName>
</protein>
<sequence>MMKAVAVSPWCLLGVLYICATVDATSIHPWETAGRPISSSFIPFMLFVFY</sequence>
<evidence type="ECO:0000256" key="1">
    <source>
        <dbReference type="SAM" id="SignalP"/>
    </source>
</evidence>
<accession>A0A0E9SCL0</accession>
<feature type="chain" id="PRO_5002432355" evidence="1">
    <location>
        <begin position="25"/>
        <end position="50"/>
    </location>
</feature>
<reference evidence="2" key="1">
    <citation type="submission" date="2014-11" db="EMBL/GenBank/DDBJ databases">
        <authorList>
            <person name="Amaro Gonzalez C."/>
        </authorList>
    </citation>
    <scope>NUCLEOTIDE SEQUENCE</scope>
</reference>
<keyword evidence="1" id="KW-0732">Signal</keyword>
<proteinExistence type="predicted"/>
<evidence type="ECO:0000313" key="2">
    <source>
        <dbReference type="EMBL" id="JAH39006.1"/>
    </source>
</evidence>